<dbReference type="Proteomes" id="UP000640274">
    <property type="component" value="Unassembled WGS sequence"/>
</dbReference>
<evidence type="ECO:0000313" key="1">
    <source>
        <dbReference type="EMBL" id="MBJ6361092.1"/>
    </source>
</evidence>
<dbReference type="InterPro" id="IPR023198">
    <property type="entry name" value="PGP-like_dom2"/>
</dbReference>
<dbReference type="PANTHER" id="PTHR43434">
    <property type="entry name" value="PHOSPHOGLYCOLATE PHOSPHATASE"/>
    <property type="match status" value="1"/>
</dbReference>
<dbReference type="InterPro" id="IPR023214">
    <property type="entry name" value="HAD_sf"/>
</dbReference>
<dbReference type="InterPro" id="IPR006439">
    <property type="entry name" value="HAD-SF_hydro_IA"/>
</dbReference>
<comment type="caution">
    <text evidence="1">The sequence shown here is derived from an EMBL/GenBank/DDBJ whole genome shotgun (WGS) entry which is preliminary data.</text>
</comment>
<proteinExistence type="predicted"/>
<protein>
    <submittedName>
        <fullName evidence="1">HAD family hydrolase</fullName>
    </submittedName>
</protein>
<dbReference type="InterPro" id="IPR050155">
    <property type="entry name" value="HAD-like_hydrolase_sf"/>
</dbReference>
<keyword evidence="2" id="KW-1185">Reference proteome</keyword>
<dbReference type="RefSeq" id="WP_199018644.1">
    <property type="nucleotide sequence ID" value="NZ_JAELUP010000017.1"/>
</dbReference>
<dbReference type="Gene3D" id="3.40.50.1000">
    <property type="entry name" value="HAD superfamily/HAD-like"/>
    <property type="match status" value="1"/>
</dbReference>
<dbReference type="NCBIfam" id="TIGR01549">
    <property type="entry name" value="HAD-SF-IA-v1"/>
    <property type="match status" value="1"/>
</dbReference>
<sequence length="209" mass="23651">MYKTVIFDVDGTLIDTEVAVINSLQKALMEYRNKEYAFEQLQFVLGIPGARSLKQLGIPDEDIDRVNERWNFFMKEFSHFIKVFPEITELLESLMENKIVVGIVTSKTRKELADDFVPFGLMKYLPHIVCADDTANHKPHPDPILKFLEISGAVPSNSIYIGDTIYDMECAQSSGVDFGLALWGCKNPDSILTQKKLSNPKDIWGLITS</sequence>
<dbReference type="EMBL" id="JAELUP010000017">
    <property type="protein sequence ID" value="MBJ6361092.1"/>
    <property type="molecule type" value="Genomic_DNA"/>
</dbReference>
<organism evidence="1 2">
    <name type="scientific">Paenibacillus roseus</name>
    <dbReference type="NCBI Taxonomy" id="2798579"/>
    <lineage>
        <taxon>Bacteria</taxon>
        <taxon>Bacillati</taxon>
        <taxon>Bacillota</taxon>
        <taxon>Bacilli</taxon>
        <taxon>Bacillales</taxon>
        <taxon>Paenibacillaceae</taxon>
        <taxon>Paenibacillus</taxon>
    </lineage>
</organism>
<dbReference type="SFLD" id="SFLDS00003">
    <property type="entry name" value="Haloacid_Dehalogenase"/>
    <property type="match status" value="1"/>
</dbReference>
<gene>
    <name evidence="1" type="ORF">JFN88_07155</name>
</gene>
<dbReference type="SFLD" id="SFLDG01129">
    <property type="entry name" value="C1.5:_HAD__Beta-PGM__Phosphata"/>
    <property type="match status" value="1"/>
</dbReference>
<dbReference type="GO" id="GO:0008967">
    <property type="term" value="F:phosphoglycolate phosphatase activity"/>
    <property type="evidence" value="ECO:0007669"/>
    <property type="project" value="TreeGrafter"/>
</dbReference>
<dbReference type="AlphaFoldDB" id="A0A934MUH4"/>
<dbReference type="Gene3D" id="1.10.150.240">
    <property type="entry name" value="Putative phosphatase, domain 2"/>
    <property type="match status" value="1"/>
</dbReference>
<name>A0A934MUH4_9BACL</name>
<dbReference type="GO" id="GO:0006281">
    <property type="term" value="P:DNA repair"/>
    <property type="evidence" value="ECO:0007669"/>
    <property type="project" value="TreeGrafter"/>
</dbReference>
<evidence type="ECO:0000313" key="2">
    <source>
        <dbReference type="Proteomes" id="UP000640274"/>
    </source>
</evidence>
<dbReference type="InterPro" id="IPR036412">
    <property type="entry name" value="HAD-like_sf"/>
</dbReference>
<dbReference type="SUPFAM" id="SSF56784">
    <property type="entry name" value="HAD-like"/>
    <property type="match status" value="1"/>
</dbReference>
<reference evidence="1" key="1">
    <citation type="submission" date="2020-12" db="EMBL/GenBank/DDBJ databases">
        <authorList>
            <person name="Huq M.A."/>
        </authorList>
    </citation>
    <scope>NUCLEOTIDE SEQUENCE</scope>
    <source>
        <strain evidence="1">MAHUQ-46</strain>
    </source>
</reference>
<keyword evidence="1" id="KW-0378">Hydrolase</keyword>
<dbReference type="InterPro" id="IPR041492">
    <property type="entry name" value="HAD_2"/>
</dbReference>
<dbReference type="GO" id="GO:0005829">
    <property type="term" value="C:cytosol"/>
    <property type="evidence" value="ECO:0007669"/>
    <property type="project" value="TreeGrafter"/>
</dbReference>
<dbReference type="SFLD" id="SFLDG01135">
    <property type="entry name" value="C1.5.6:_HAD__Beta-PGM__Phospha"/>
    <property type="match status" value="1"/>
</dbReference>
<accession>A0A934MUH4</accession>
<dbReference type="PANTHER" id="PTHR43434:SF26">
    <property type="entry name" value="PYROPHOSPHATASE PPAX"/>
    <property type="match status" value="1"/>
</dbReference>
<dbReference type="Pfam" id="PF13419">
    <property type="entry name" value="HAD_2"/>
    <property type="match status" value="1"/>
</dbReference>